<dbReference type="EMBL" id="DSXI01000415">
    <property type="protein sequence ID" value="HGS05493.1"/>
    <property type="molecule type" value="Genomic_DNA"/>
</dbReference>
<accession>A0A7V4G8R7</accession>
<reference evidence="1" key="1">
    <citation type="journal article" date="2020" name="mSystems">
        <title>Genome- and Community-Level Interaction Insights into Carbon Utilization and Element Cycling Functions of Hydrothermarchaeota in Hydrothermal Sediment.</title>
        <authorList>
            <person name="Zhou Z."/>
            <person name="Liu Y."/>
            <person name="Xu W."/>
            <person name="Pan J."/>
            <person name="Luo Z.H."/>
            <person name="Li M."/>
        </authorList>
    </citation>
    <scope>NUCLEOTIDE SEQUENCE [LARGE SCALE GENOMIC DNA]</scope>
    <source>
        <strain evidence="1">SpSt-548</strain>
    </source>
</reference>
<name>A0A7V4G8R7_9BACT</name>
<protein>
    <recommendedName>
        <fullName evidence="2">Transposase</fullName>
    </recommendedName>
</protein>
<proteinExistence type="predicted"/>
<gene>
    <name evidence="1" type="ORF">ENT08_07120</name>
</gene>
<sequence>MYHHGRDKFLEAGCGALASRNGSAPEAAGKAKIAELERIIGTLAMKMEILKKLPSESGEPGGGL</sequence>
<evidence type="ECO:0008006" key="2">
    <source>
        <dbReference type="Google" id="ProtNLM"/>
    </source>
</evidence>
<evidence type="ECO:0000313" key="1">
    <source>
        <dbReference type="EMBL" id="HGS05493.1"/>
    </source>
</evidence>
<dbReference type="AlphaFoldDB" id="A0A7V4G8R7"/>
<organism evidence="1">
    <name type="scientific">Desulfobacca acetoxidans</name>
    <dbReference type="NCBI Taxonomy" id="60893"/>
    <lineage>
        <taxon>Bacteria</taxon>
        <taxon>Pseudomonadati</taxon>
        <taxon>Thermodesulfobacteriota</taxon>
        <taxon>Desulfobaccia</taxon>
        <taxon>Desulfobaccales</taxon>
        <taxon>Desulfobaccaceae</taxon>
        <taxon>Desulfobacca</taxon>
    </lineage>
</organism>
<comment type="caution">
    <text evidence="1">The sequence shown here is derived from an EMBL/GenBank/DDBJ whole genome shotgun (WGS) entry which is preliminary data.</text>
</comment>